<dbReference type="InterPro" id="IPR010385">
    <property type="entry name" value="DUF982"/>
</dbReference>
<proteinExistence type="predicted"/>
<sequence length="100" mass="11117">MEVQSMLLKDVKWEKPVTISLENGAPRIFNGVYEAFDFLQHEWPQRGDKAHEQALRLCRASLMGDVAGEIARAAFVTASRQAQCLLEAGNKVEDQGKLAS</sequence>
<gene>
    <name evidence="1" type="ORF">EXN24_06710</name>
</gene>
<dbReference type="Gene3D" id="6.10.250.730">
    <property type="match status" value="1"/>
</dbReference>
<dbReference type="Pfam" id="PF06169">
    <property type="entry name" value="DUF982"/>
    <property type="match status" value="1"/>
</dbReference>
<protein>
    <submittedName>
        <fullName evidence="1">DUF982 domain-containing protein</fullName>
    </submittedName>
</protein>
<dbReference type="AlphaFoldDB" id="A0AA95AJH4"/>
<dbReference type="EMBL" id="SGOB01000001">
    <property type="protein sequence ID" value="TRA91184.1"/>
    <property type="molecule type" value="Genomic_DNA"/>
</dbReference>
<evidence type="ECO:0000313" key="1">
    <source>
        <dbReference type="EMBL" id="TRA91184.1"/>
    </source>
</evidence>
<comment type="caution">
    <text evidence="1">The sequence shown here is derived from an EMBL/GenBank/DDBJ whole genome shotgun (WGS) entry which is preliminary data.</text>
</comment>
<evidence type="ECO:0000313" key="2">
    <source>
        <dbReference type="Proteomes" id="UP000320858"/>
    </source>
</evidence>
<accession>A0AA95AJH4</accession>
<name>A0AA95AJH4_RHIRH</name>
<reference evidence="1 2" key="1">
    <citation type="journal article" date="2019" name="Appl. Microbiol. Biotechnol.">
        <title>Differential efficiency of wild type rhizogenic strains for rol gene transformation of plants.</title>
        <authorList>
            <person name="Desmet S."/>
            <person name="De Keyser E."/>
            <person name="Van Vaerenbergh J."/>
            <person name="Baeyen S."/>
            <person name="Van Huylenbroeck J."/>
            <person name="Geelen D."/>
            <person name="Dhooghe E."/>
        </authorList>
    </citation>
    <scope>NUCLEOTIDE SEQUENCE [LARGE SCALE GENOMIC DNA]</scope>
    <source>
        <strain evidence="1 2">B 4.1</strain>
    </source>
</reference>
<dbReference type="Proteomes" id="UP000320858">
    <property type="component" value="Unassembled WGS sequence"/>
</dbReference>
<organism evidence="1 2">
    <name type="scientific">Rhizobium rhizogenes</name>
    <name type="common">Agrobacterium rhizogenes</name>
    <dbReference type="NCBI Taxonomy" id="359"/>
    <lineage>
        <taxon>Bacteria</taxon>
        <taxon>Pseudomonadati</taxon>
        <taxon>Pseudomonadota</taxon>
        <taxon>Alphaproteobacteria</taxon>
        <taxon>Hyphomicrobiales</taxon>
        <taxon>Rhizobiaceae</taxon>
        <taxon>Rhizobium/Agrobacterium group</taxon>
        <taxon>Rhizobium</taxon>
    </lineage>
</organism>